<dbReference type="AlphaFoldDB" id="A0A6I9QUL6"/>
<accession>A0A6I9QUL6</accession>
<organism evidence="2 3">
    <name type="scientific">Elaeis guineensis var. tenera</name>
    <name type="common">Oil palm</name>
    <dbReference type="NCBI Taxonomy" id="51953"/>
    <lineage>
        <taxon>Eukaryota</taxon>
        <taxon>Viridiplantae</taxon>
        <taxon>Streptophyta</taxon>
        <taxon>Embryophyta</taxon>
        <taxon>Tracheophyta</taxon>
        <taxon>Spermatophyta</taxon>
        <taxon>Magnoliopsida</taxon>
        <taxon>Liliopsida</taxon>
        <taxon>Arecaceae</taxon>
        <taxon>Arecoideae</taxon>
        <taxon>Cocoseae</taxon>
        <taxon>Elaeidinae</taxon>
        <taxon>Elaeis</taxon>
    </lineage>
</organism>
<evidence type="ECO:0000256" key="1">
    <source>
        <dbReference type="SAM" id="MobiDB-lite"/>
    </source>
</evidence>
<protein>
    <submittedName>
        <fullName evidence="3">Uncharacterized protein LOC105040532</fullName>
    </submittedName>
</protein>
<gene>
    <name evidence="3" type="primary">LOC105040532</name>
</gene>
<keyword evidence="2" id="KW-1185">Reference proteome</keyword>
<feature type="region of interest" description="Disordered" evidence="1">
    <location>
        <begin position="1"/>
        <end position="27"/>
    </location>
</feature>
<feature type="region of interest" description="Disordered" evidence="1">
    <location>
        <begin position="107"/>
        <end position="131"/>
    </location>
</feature>
<sequence length="163" mass="17537">MPYLNPNRGANPSFPMPSVLQQTSGDQGCPGIHDDQDGFFGGLSLERDDGWHTSEGFAALDLQGSRGGVDSGEDGGIDCCTDDIFSSFLDSLINDEIVLQNQQQNVDYNDNENNSKDGQIQSTDPVTSSEPGFGLGTLWESTFTSSVSLDEEIHGRFVDHAGK</sequence>
<proteinExistence type="predicted"/>
<feature type="compositionally biased region" description="Polar residues" evidence="1">
    <location>
        <begin position="116"/>
        <end position="130"/>
    </location>
</feature>
<evidence type="ECO:0000313" key="3">
    <source>
        <dbReference type="RefSeq" id="XP_010915396.1"/>
    </source>
</evidence>
<evidence type="ECO:0000313" key="2">
    <source>
        <dbReference type="Proteomes" id="UP000504607"/>
    </source>
</evidence>
<dbReference type="RefSeq" id="XP_010915396.1">
    <property type="nucleotide sequence ID" value="XM_010917094.3"/>
</dbReference>
<dbReference type="Proteomes" id="UP000504607">
    <property type="component" value="Chromosome 3"/>
</dbReference>
<dbReference type="OrthoDB" id="1682467at2759"/>
<reference evidence="3" key="1">
    <citation type="submission" date="2025-08" db="UniProtKB">
        <authorList>
            <consortium name="RefSeq"/>
        </authorList>
    </citation>
    <scope>IDENTIFICATION</scope>
</reference>
<dbReference type="InParanoid" id="A0A6I9QUL6"/>
<name>A0A6I9QUL6_ELAGV</name>